<dbReference type="AlphaFoldDB" id="A0A517QPX7"/>
<dbReference type="OrthoDB" id="214348at2"/>
<accession>A0A517QPX7</accession>
<reference evidence="2 3" key="1">
    <citation type="submission" date="2019-02" db="EMBL/GenBank/DDBJ databases">
        <title>Deep-cultivation of Planctomycetes and their phenomic and genomic characterization uncovers novel biology.</title>
        <authorList>
            <person name="Wiegand S."/>
            <person name="Jogler M."/>
            <person name="Boedeker C."/>
            <person name="Pinto D."/>
            <person name="Vollmers J."/>
            <person name="Rivas-Marin E."/>
            <person name="Kohn T."/>
            <person name="Peeters S.H."/>
            <person name="Heuer A."/>
            <person name="Rast P."/>
            <person name="Oberbeckmann S."/>
            <person name="Bunk B."/>
            <person name="Jeske O."/>
            <person name="Meyerdierks A."/>
            <person name="Storesund J.E."/>
            <person name="Kallscheuer N."/>
            <person name="Luecker S."/>
            <person name="Lage O.M."/>
            <person name="Pohl T."/>
            <person name="Merkel B.J."/>
            <person name="Hornburger P."/>
            <person name="Mueller R.-W."/>
            <person name="Bruemmer F."/>
            <person name="Labrenz M."/>
            <person name="Spormann A.M."/>
            <person name="Op den Camp H."/>
            <person name="Overmann J."/>
            <person name="Amann R."/>
            <person name="Jetten M.S.M."/>
            <person name="Mascher T."/>
            <person name="Medema M.H."/>
            <person name="Devos D.P."/>
            <person name="Kaster A.-K."/>
            <person name="Ovreas L."/>
            <person name="Rohde M."/>
            <person name="Galperin M.Y."/>
            <person name="Jogler C."/>
        </authorList>
    </citation>
    <scope>NUCLEOTIDE SEQUENCE [LARGE SCALE GENOMIC DNA]</scope>
    <source>
        <strain evidence="2 3">Mal48</strain>
    </source>
</reference>
<protein>
    <recommendedName>
        <fullName evidence="4">Phage protein, HK97 gp10 family</fullName>
    </recommendedName>
</protein>
<evidence type="ECO:0000313" key="2">
    <source>
        <dbReference type="EMBL" id="QDT33633.1"/>
    </source>
</evidence>
<feature type="compositionally biased region" description="Low complexity" evidence="1">
    <location>
        <begin position="74"/>
        <end position="84"/>
    </location>
</feature>
<dbReference type="KEGG" id="tpol:Mal48_28870"/>
<organism evidence="2 3">
    <name type="scientific">Thalassoglobus polymorphus</name>
    <dbReference type="NCBI Taxonomy" id="2527994"/>
    <lineage>
        <taxon>Bacteria</taxon>
        <taxon>Pseudomonadati</taxon>
        <taxon>Planctomycetota</taxon>
        <taxon>Planctomycetia</taxon>
        <taxon>Planctomycetales</taxon>
        <taxon>Planctomycetaceae</taxon>
        <taxon>Thalassoglobus</taxon>
    </lineage>
</organism>
<evidence type="ECO:0000313" key="3">
    <source>
        <dbReference type="Proteomes" id="UP000315724"/>
    </source>
</evidence>
<proteinExistence type="predicted"/>
<dbReference type="EMBL" id="CP036267">
    <property type="protein sequence ID" value="QDT33633.1"/>
    <property type="molecule type" value="Genomic_DNA"/>
</dbReference>
<keyword evidence="3" id="KW-1185">Reference proteome</keyword>
<gene>
    <name evidence="2" type="ORF">Mal48_28870</name>
</gene>
<dbReference type="RefSeq" id="WP_145200217.1">
    <property type="nucleotide sequence ID" value="NZ_CP036267.1"/>
</dbReference>
<dbReference type="Proteomes" id="UP000315724">
    <property type="component" value="Chromosome"/>
</dbReference>
<evidence type="ECO:0008006" key="4">
    <source>
        <dbReference type="Google" id="ProtNLM"/>
    </source>
</evidence>
<sequence>MPMRIEISDTVSQKLRDLNESTILQARQEMVQQIATDVLANTAQRNPVETGRSRSGWATAAEQVSGRSTEVADSSGVGSSSGEGTATFTSDRTTSLVNATNNVPYITYLEYGTSRMAPFSMLRESLAGVLGRIGSMFRLSR</sequence>
<name>A0A517QPX7_9PLAN</name>
<evidence type="ECO:0000256" key="1">
    <source>
        <dbReference type="SAM" id="MobiDB-lite"/>
    </source>
</evidence>
<feature type="region of interest" description="Disordered" evidence="1">
    <location>
        <begin position="42"/>
        <end position="89"/>
    </location>
</feature>